<accession>A0ABU9VEY1</accession>
<dbReference type="SUPFAM" id="SSF46689">
    <property type="entry name" value="Homeodomain-like"/>
    <property type="match status" value="1"/>
</dbReference>
<name>A0ABU9VEY1_9BACI</name>
<evidence type="ECO:0000259" key="5">
    <source>
        <dbReference type="PROSITE" id="PS51464"/>
    </source>
</evidence>
<dbReference type="Proteomes" id="UP001418796">
    <property type="component" value="Unassembled WGS sequence"/>
</dbReference>
<dbReference type="InterPro" id="IPR001347">
    <property type="entry name" value="SIS_dom"/>
</dbReference>
<protein>
    <submittedName>
        <fullName evidence="6">MurR/RpiR family transcriptional regulator</fullName>
    </submittedName>
</protein>
<gene>
    <name evidence="6" type="ORF">MKY91_01265</name>
</gene>
<keyword evidence="7" id="KW-1185">Reference proteome</keyword>
<dbReference type="PANTHER" id="PTHR30514">
    <property type="entry name" value="GLUCOKINASE"/>
    <property type="match status" value="1"/>
</dbReference>
<keyword evidence="3" id="KW-0804">Transcription</keyword>
<dbReference type="CDD" id="cd05013">
    <property type="entry name" value="SIS_RpiR"/>
    <property type="match status" value="1"/>
</dbReference>
<keyword evidence="2" id="KW-0238">DNA-binding</keyword>
<dbReference type="InterPro" id="IPR036388">
    <property type="entry name" value="WH-like_DNA-bd_sf"/>
</dbReference>
<dbReference type="PROSITE" id="PS51071">
    <property type="entry name" value="HTH_RPIR"/>
    <property type="match status" value="1"/>
</dbReference>
<dbReference type="Gene3D" id="3.40.50.10490">
    <property type="entry name" value="Glucose-6-phosphate isomerase like protein, domain 1"/>
    <property type="match status" value="1"/>
</dbReference>
<dbReference type="InterPro" id="IPR046348">
    <property type="entry name" value="SIS_dom_sf"/>
</dbReference>
<evidence type="ECO:0000313" key="6">
    <source>
        <dbReference type="EMBL" id="MEN0641793.1"/>
    </source>
</evidence>
<feature type="domain" description="SIS" evidence="5">
    <location>
        <begin position="124"/>
        <end position="251"/>
    </location>
</feature>
<reference evidence="6 7" key="1">
    <citation type="submission" date="2024-03" db="EMBL/GenBank/DDBJ databases">
        <title>Bacilli Hybrid Assemblies.</title>
        <authorList>
            <person name="Kovac J."/>
        </authorList>
    </citation>
    <scope>NUCLEOTIDE SEQUENCE [LARGE SCALE GENOMIC DNA]</scope>
    <source>
        <strain evidence="6 7">FSL R7-0666</strain>
    </source>
</reference>
<dbReference type="InterPro" id="IPR035472">
    <property type="entry name" value="RpiR-like_SIS"/>
</dbReference>
<dbReference type="RefSeq" id="WP_343128980.1">
    <property type="nucleotide sequence ID" value="NZ_JBCITK010000001.1"/>
</dbReference>
<evidence type="ECO:0000256" key="3">
    <source>
        <dbReference type="ARBA" id="ARBA00023163"/>
    </source>
</evidence>
<dbReference type="SUPFAM" id="SSF53697">
    <property type="entry name" value="SIS domain"/>
    <property type="match status" value="1"/>
</dbReference>
<dbReference type="EMBL" id="JBCITK010000001">
    <property type="protein sequence ID" value="MEN0641793.1"/>
    <property type="molecule type" value="Genomic_DNA"/>
</dbReference>
<dbReference type="Pfam" id="PF01380">
    <property type="entry name" value="SIS"/>
    <property type="match status" value="1"/>
</dbReference>
<feature type="domain" description="HTH rpiR-type" evidence="4">
    <location>
        <begin position="2"/>
        <end position="78"/>
    </location>
</feature>
<evidence type="ECO:0000256" key="1">
    <source>
        <dbReference type="ARBA" id="ARBA00023015"/>
    </source>
</evidence>
<evidence type="ECO:0000313" key="7">
    <source>
        <dbReference type="Proteomes" id="UP001418796"/>
    </source>
</evidence>
<dbReference type="Gene3D" id="1.10.10.10">
    <property type="entry name" value="Winged helix-like DNA-binding domain superfamily/Winged helix DNA-binding domain"/>
    <property type="match status" value="1"/>
</dbReference>
<dbReference type="Pfam" id="PF01418">
    <property type="entry name" value="HTH_6"/>
    <property type="match status" value="1"/>
</dbReference>
<comment type="caution">
    <text evidence="6">The sequence shown here is derived from an EMBL/GenBank/DDBJ whole genome shotgun (WGS) entry which is preliminary data.</text>
</comment>
<sequence>MNNPLEKLKEHVGSLPRSQKLVVDYIIGHYTEVGFMTVEQLATKVGTSTTTVMRLMANVGYSGYSDFQKNLQIVLREESAPQIRLEENLRNRTHSEGWRRHYELQLDQIQRVTELNSEENLAEAVKLITNARNRYCTSVRSGLPVAQYLTHNLNRMIGQTKLTLADSSDWADDVISFSDQDVLIAVSYSRYGSRLMDYVNQAKKKGTKIITITDKLSSPLTPYSDVVITCPADSLASHNSIVSSIFVVDYLISALSVEKSESISKRLTEVDRILKDMEYHVYKKRE</sequence>
<proteinExistence type="predicted"/>
<dbReference type="PANTHER" id="PTHR30514:SF18">
    <property type="entry name" value="RPIR-FAMILY TRANSCRIPTIONAL REGULATOR"/>
    <property type="match status" value="1"/>
</dbReference>
<dbReference type="InterPro" id="IPR047640">
    <property type="entry name" value="RpiR-like"/>
</dbReference>
<dbReference type="InterPro" id="IPR000281">
    <property type="entry name" value="HTH_RpiR"/>
</dbReference>
<organism evidence="6 7">
    <name type="scientific">Alkalicoccobacillus gibsonii</name>
    <dbReference type="NCBI Taxonomy" id="79881"/>
    <lineage>
        <taxon>Bacteria</taxon>
        <taxon>Bacillati</taxon>
        <taxon>Bacillota</taxon>
        <taxon>Bacilli</taxon>
        <taxon>Bacillales</taxon>
        <taxon>Bacillaceae</taxon>
        <taxon>Alkalicoccobacillus</taxon>
    </lineage>
</organism>
<evidence type="ECO:0000256" key="2">
    <source>
        <dbReference type="ARBA" id="ARBA00023125"/>
    </source>
</evidence>
<dbReference type="PROSITE" id="PS51464">
    <property type="entry name" value="SIS"/>
    <property type="match status" value="1"/>
</dbReference>
<keyword evidence="1" id="KW-0805">Transcription regulation</keyword>
<evidence type="ECO:0000259" key="4">
    <source>
        <dbReference type="PROSITE" id="PS51071"/>
    </source>
</evidence>
<dbReference type="InterPro" id="IPR009057">
    <property type="entry name" value="Homeodomain-like_sf"/>
</dbReference>